<feature type="transmembrane region" description="Helical" evidence="6">
    <location>
        <begin position="182"/>
        <end position="202"/>
    </location>
</feature>
<sequence length="206" mass="22439">MNYLELYLYVITVIIMIATPGPMMILVASAGLKGGYRKALQTIIGTNLASLVLIAASILILKGMFSVNETLFLIIKILGCFYIAYLGYDILKDVSSQKNNQAETVLSPVDGGVVKGFLVGISNPKDIIFFSSFFPQFIGIHANINISLAILVMAWIILDFLTLSLVYLSFNKLAKSKLYAKVLGLCGVILIVIAVYGLYVSLKSLI</sequence>
<comment type="subcellular location">
    <subcellularLocation>
        <location evidence="1">Cell membrane</location>
        <topology evidence="1">Multi-pass membrane protein</topology>
    </subcellularLocation>
</comment>
<evidence type="ECO:0000313" key="8">
    <source>
        <dbReference type="Proteomes" id="UP000279962"/>
    </source>
</evidence>
<dbReference type="AlphaFoldDB" id="A0A3G2SYU5"/>
<evidence type="ECO:0000256" key="3">
    <source>
        <dbReference type="ARBA" id="ARBA00022692"/>
    </source>
</evidence>
<evidence type="ECO:0000256" key="5">
    <source>
        <dbReference type="ARBA" id="ARBA00023136"/>
    </source>
</evidence>
<feature type="transmembrane region" description="Helical" evidence="6">
    <location>
        <begin position="71"/>
        <end position="91"/>
    </location>
</feature>
<keyword evidence="2" id="KW-1003">Cell membrane</keyword>
<keyword evidence="4 6" id="KW-1133">Transmembrane helix</keyword>
<proteinExistence type="predicted"/>
<gene>
    <name evidence="7" type="ORF">CDG68_03905</name>
</gene>
<feature type="transmembrane region" description="Helical" evidence="6">
    <location>
        <begin position="6"/>
        <end position="32"/>
    </location>
</feature>
<dbReference type="EMBL" id="CP033133">
    <property type="protein sequence ID" value="AYO52872.1"/>
    <property type="molecule type" value="Genomic_DNA"/>
</dbReference>
<dbReference type="GO" id="GO:0015171">
    <property type="term" value="F:amino acid transmembrane transporter activity"/>
    <property type="evidence" value="ECO:0007669"/>
    <property type="project" value="TreeGrafter"/>
</dbReference>
<dbReference type="GO" id="GO:0005886">
    <property type="term" value="C:plasma membrane"/>
    <property type="evidence" value="ECO:0007669"/>
    <property type="project" value="UniProtKB-SubCell"/>
</dbReference>
<feature type="transmembrane region" description="Helical" evidence="6">
    <location>
        <begin position="44"/>
        <end position="65"/>
    </location>
</feature>
<dbReference type="PANTHER" id="PTHR30086">
    <property type="entry name" value="ARGININE EXPORTER PROTEIN ARGO"/>
    <property type="match status" value="1"/>
</dbReference>
<organism evidence="7 8">
    <name type="scientific">Acinetobacter wuhouensis</name>
    <dbReference type="NCBI Taxonomy" id="1879050"/>
    <lineage>
        <taxon>Bacteria</taxon>
        <taxon>Pseudomonadati</taxon>
        <taxon>Pseudomonadota</taxon>
        <taxon>Gammaproteobacteria</taxon>
        <taxon>Moraxellales</taxon>
        <taxon>Moraxellaceae</taxon>
        <taxon>Acinetobacter</taxon>
    </lineage>
</organism>
<feature type="transmembrane region" description="Helical" evidence="6">
    <location>
        <begin position="150"/>
        <end position="170"/>
    </location>
</feature>
<evidence type="ECO:0000256" key="2">
    <source>
        <dbReference type="ARBA" id="ARBA00022475"/>
    </source>
</evidence>
<evidence type="ECO:0000313" key="7">
    <source>
        <dbReference type="EMBL" id="AYO52872.1"/>
    </source>
</evidence>
<evidence type="ECO:0000256" key="1">
    <source>
        <dbReference type="ARBA" id="ARBA00004651"/>
    </source>
</evidence>
<dbReference type="InterPro" id="IPR001123">
    <property type="entry name" value="LeuE-type"/>
</dbReference>
<keyword evidence="5 6" id="KW-0472">Membrane</keyword>
<dbReference type="Pfam" id="PF01810">
    <property type="entry name" value="LysE"/>
    <property type="match status" value="1"/>
</dbReference>
<name>A0A3G2SYU5_9GAMM</name>
<accession>A0A3G2SYU5</accession>
<protein>
    <submittedName>
        <fullName evidence="7">LysE family translocator</fullName>
    </submittedName>
</protein>
<reference evidence="7 8" key="1">
    <citation type="submission" date="2018-10" db="EMBL/GenBank/DDBJ databases">
        <title>The complete genome of Acinetobacter wuhouensis strain WCHAW010062.</title>
        <authorList>
            <person name="Hu Y."/>
            <person name="Long H."/>
            <person name="Feng Y."/>
            <person name="Zong Z."/>
        </authorList>
    </citation>
    <scope>NUCLEOTIDE SEQUENCE [LARGE SCALE GENOMIC DNA]</scope>
    <source>
        <strain evidence="7 8">WCHAW010062</strain>
    </source>
</reference>
<dbReference type="Proteomes" id="UP000279962">
    <property type="component" value="Chromosome"/>
</dbReference>
<dbReference type="PANTHER" id="PTHR30086:SF20">
    <property type="entry name" value="ARGININE EXPORTER PROTEIN ARGO-RELATED"/>
    <property type="match status" value="1"/>
</dbReference>
<dbReference type="RefSeq" id="WP_087554116.1">
    <property type="nucleotide sequence ID" value="NZ_CP033133.1"/>
</dbReference>
<keyword evidence="3 6" id="KW-0812">Transmembrane</keyword>
<evidence type="ECO:0000256" key="6">
    <source>
        <dbReference type="SAM" id="Phobius"/>
    </source>
</evidence>
<evidence type="ECO:0000256" key="4">
    <source>
        <dbReference type="ARBA" id="ARBA00022989"/>
    </source>
</evidence>